<keyword evidence="3" id="KW-0997">Cell inner membrane</keyword>
<evidence type="ECO:0000256" key="5">
    <source>
        <dbReference type="ARBA" id="ARBA00022741"/>
    </source>
</evidence>
<dbReference type="Pfam" id="PF00005">
    <property type="entry name" value="ABC_tran"/>
    <property type="match status" value="1"/>
</dbReference>
<dbReference type="Proteomes" id="UP000031838">
    <property type="component" value="Chromosome 1"/>
</dbReference>
<evidence type="ECO:0000256" key="2">
    <source>
        <dbReference type="ARBA" id="ARBA00022475"/>
    </source>
</evidence>
<evidence type="ECO:0000313" key="12">
    <source>
        <dbReference type="EMBL" id="AJK46563.1"/>
    </source>
</evidence>
<dbReference type="GO" id="GO:0005886">
    <property type="term" value="C:plasma membrane"/>
    <property type="evidence" value="ECO:0007669"/>
    <property type="project" value="UniProtKB-SubCell"/>
</dbReference>
<dbReference type="GO" id="GO:0005524">
    <property type="term" value="F:ATP binding"/>
    <property type="evidence" value="ECO:0007669"/>
    <property type="project" value="UniProtKB-KW"/>
</dbReference>
<dbReference type="PANTHER" id="PTHR24221:SF654">
    <property type="entry name" value="ATP-BINDING CASSETTE SUB-FAMILY B MEMBER 6"/>
    <property type="match status" value="1"/>
</dbReference>
<dbReference type="PANTHER" id="PTHR24221">
    <property type="entry name" value="ATP-BINDING CASSETTE SUB-FAMILY B"/>
    <property type="match status" value="1"/>
</dbReference>
<feature type="transmembrane region" description="Helical" evidence="9">
    <location>
        <begin position="87"/>
        <end position="107"/>
    </location>
</feature>
<reference evidence="13" key="1">
    <citation type="submission" date="2011-03" db="EMBL/GenBank/DDBJ databases">
        <authorList>
            <person name="Voget S."/>
            <person name="Streit W.R."/>
            <person name="Jaeger K.E."/>
            <person name="Daniel R."/>
        </authorList>
    </citation>
    <scope>NUCLEOTIDE SEQUENCE [LARGE SCALE GENOMIC DNA]</scope>
    <source>
        <strain evidence="13">PG1</strain>
    </source>
</reference>
<evidence type="ECO:0000256" key="3">
    <source>
        <dbReference type="ARBA" id="ARBA00022519"/>
    </source>
</evidence>
<proteinExistence type="predicted"/>
<keyword evidence="4 9" id="KW-0812">Transmembrane</keyword>
<dbReference type="SMART" id="SM00382">
    <property type="entry name" value="AAA"/>
    <property type="match status" value="1"/>
</dbReference>
<evidence type="ECO:0000256" key="9">
    <source>
        <dbReference type="SAM" id="Phobius"/>
    </source>
</evidence>
<reference evidence="12 13" key="2">
    <citation type="journal article" date="2016" name="Appl. Microbiol. Biotechnol.">
        <title>Mutations improving production and secretion of extracellular lipase by Burkholderia glumae PG1.</title>
        <authorList>
            <person name="Knapp A."/>
            <person name="Voget S."/>
            <person name="Gao R."/>
            <person name="Zaburannyi N."/>
            <person name="Krysciak D."/>
            <person name="Breuer M."/>
            <person name="Hauer B."/>
            <person name="Streit W.R."/>
            <person name="Muller R."/>
            <person name="Daniel R."/>
            <person name="Jaeger K.E."/>
        </authorList>
    </citation>
    <scope>NUCLEOTIDE SEQUENCE [LARGE SCALE GENOMIC DNA]</scope>
    <source>
        <strain evidence="12 13">PG1</strain>
    </source>
</reference>
<keyword evidence="8 9" id="KW-0472">Membrane</keyword>
<accession>A0A0B6RT48</accession>
<evidence type="ECO:0000256" key="1">
    <source>
        <dbReference type="ARBA" id="ARBA00004651"/>
    </source>
</evidence>
<protein>
    <submittedName>
        <fullName evidence="12">ABC transporter, ATP-binding protein</fullName>
    </submittedName>
</protein>
<gene>
    <name evidence="12" type="ORF">BGL_1c20540</name>
</gene>
<dbReference type="EMBL" id="CP002580">
    <property type="protein sequence ID" value="AJK46563.1"/>
    <property type="molecule type" value="Genomic_DNA"/>
</dbReference>
<name>A0A0B6RT48_BURPL</name>
<dbReference type="PROSITE" id="PS50929">
    <property type="entry name" value="ABC_TM1F"/>
    <property type="match status" value="1"/>
</dbReference>
<dbReference type="Gene3D" id="1.20.1560.10">
    <property type="entry name" value="ABC transporter type 1, transmembrane domain"/>
    <property type="match status" value="1"/>
</dbReference>
<dbReference type="SUPFAM" id="SSF90123">
    <property type="entry name" value="ABC transporter transmembrane region"/>
    <property type="match status" value="1"/>
</dbReference>
<dbReference type="HOGENOM" id="CLU_000604_84_9_4"/>
<dbReference type="GO" id="GO:0140359">
    <property type="term" value="F:ABC-type transporter activity"/>
    <property type="evidence" value="ECO:0007669"/>
    <property type="project" value="InterPro"/>
</dbReference>
<evidence type="ECO:0000259" key="11">
    <source>
        <dbReference type="PROSITE" id="PS50929"/>
    </source>
</evidence>
<dbReference type="SUPFAM" id="SSF52540">
    <property type="entry name" value="P-loop containing nucleoside triphosphate hydrolases"/>
    <property type="match status" value="1"/>
</dbReference>
<organism evidence="12 13">
    <name type="scientific">Burkholderia plantarii</name>
    <dbReference type="NCBI Taxonomy" id="41899"/>
    <lineage>
        <taxon>Bacteria</taxon>
        <taxon>Pseudomonadati</taxon>
        <taxon>Pseudomonadota</taxon>
        <taxon>Betaproteobacteria</taxon>
        <taxon>Burkholderiales</taxon>
        <taxon>Burkholderiaceae</taxon>
        <taxon>Burkholderia</taxon>
    </lineage>
</organism>
<evidence type="ECO:0000256" key="8">
    <source>
        <dbReference type="ARBA" id="ARBA00023136"/>
    </source>
</evidence>
<dbReference type="PROSITE" id="PS00211">
    <property type="entry name" value="ABC_TRANSPORTER_1"/>
    <property type="match status" value="1"/>
</dbReference>
<keyword evidence="6 12" id="KW-0067">ATP-binding</keyword>
<evidence type="ECO:0000259" key="10">
    <source>
        <dbReference type="PROSITE" id="PS50893"/>
    </source>
</evidence>
<dbReference type="InterPro" id="IPR017871">
    <property type="entry name" value="ABC_transporter-like_CS"/>
</dbReference>
<dbReference type="KEGG" id="bgp:BGL_1c20540"/>
<keyword evidence="2" id="KW-1003">Cell membrane</keyword>
<feature type="domain" description="ABC transporter" evidence="10">
    <location>
        <begin position="264"/>
        <end position="502"/>
    </location>
</feature>
<evidence type="ECO:0000256" key="7">
    <source>
        <dbReference type="ARBA" id="ARBA00022989"/>
    </source>
</evidence>
<feature type="transmembrane region" description="Helical" evidence="9">
    <location>
        <begin position="204"/>
        <end position="225"/>
    </location>
</feature>
<evidence type="ECO:0000256" key="4">
    <source>
        <dbReference type="ARBA" id="ARBA00022692"/>
    </source>
</evidence>
<dbReference type="InterPro" id="IPR039421">
    <property type="entry name" value="Type_1_exporter"/>
</dbReference>
<evidence type="ECO:0000313" key="13">
    <source>
        <dbReference type="Proteomes" id="UP000031838"/>
    </source>
</evidence>
<keyword evidence="5" id="KW-0547">Nucleotide-binding</keyword>
<dbReference type="GO" id="GO:0016887">
    <property type="term" value="F:ATP hydrolysis activity"/>
    <property type="evidence" value="ECO:0007669"/>
    <property type="project" value="InterPro"/>
</dbReference>
<sequence length="539" mass="58384">MVGQTLAQHLTHRVDADLGARLRRQLADHMQRLPLGWFVRMGSDRVARYVDQDVRVLHQLVAHAPTDLTRLIVVPLAACAWLVRLDAILFVWTLVPPLAAVGIFHWLRSAHYGPVFAQRDAALERLMGDYAELAQHPVLVRRYPAAGIEVAALDAVARFEQAFMTLVGRIGGWSALTQVLLGTPFPLAWVVCGAVWFARGPLTVAPLATFVLLVWAIAAPARALGHGADALREARAAARRLAELFALPALPEGSSAQAPRDASIDITGTTVSIDGTTILDGIDARIEAGVTTAIVGPSGAGKSTLLMLLARFMDPDHGSIRLGGVELRALPGEVLHAQVAVVFQHAAALDLSLAANIALHRPRAPLDAIRVVVRQACIDARIAALPRGYDSVYGRDVTFSGGELQRLAIARTMLSPAPAPAPAPVLLLDEPTANLDELSTRRVRDSLVAMRVRRSCIVVTHSPMLAREADRIVVLDAGRVRVQGSHRQLCATDAWYRAFARDESAGSPDLASARIREAKIRWCRRSIEKRRRPKNSLPG</sequence>
<feature type="transmembrane region" description="Helical" evidence="9">
    <location>
        <begin position="179"/>
        <end position="198"/>
    </location>
</feature>
<dbReference type="InterPro" id="IPR036640">
    <property type="entry name" value="ABC1_TM_sf"/>
</dbReference>
<evidence type="ECO:0000256" key="6">
    <source>
        <dbReference type="ARBA" id="ARBA00022840"/>
    </source>
</evidence>
<comment type="subcellular location">
    <subcellularLocation>
        <location evidence="1">Cell membrane</location>
        <topology evidence="1">Multi-pass membrane protein</topology>
    </subcellularLocation>
</comment>
<keyword evidence="13" id="KW-1185">Reference proteome</keyword>
<dbReference type="InterPro" id="IPR027417">
    <property type="entry name" value="P-loop_NTPase"/>
</dbReference>
<feature type="domain" description="ABC transmembrane type-1" evidence="11">
    <location>
        <begin position="1"/>
        <end position="233"/>
    </location>
</feature>
<dbReference type="PROSITE" id="PS50893">
    <property type="entry name" value="ABC_TRANSPORTER_2"/>
    <property type="match status" value="1"/>
</dbReference>
<dbReference type="InterPro" id="IPR003439">
    <property type="entry name" value="ABC_transporter-like_ATP-bd"/>
</dbReference>
<dbReference type="InterPro" id="IPR003593">
    <property type="entry name" value="AAA+_ATPase"/>
</dbReference>
<keyword evidence="7 9" id="KW-1133">Transmembrane helix</keyword>
<dbReference type="AlphaFoldDB" id="A0A0B6RT48"/>
<dbReference type="Gene3D" id="3.40.50.300">
    <property type="entry name" value="P-loop containing nucleotide triphosphate hydrolases"/>
    <property type="match status" value="1"/>
</dbReference>
<dbReference type="InterPro" id="IPR011527">
    <property type="entry name" value="ABC1_TM_dom"/>
</dbReference>